<reference evidence="1" key="1">
    <citation type="submission" date="2021-02" db="EMBL/GenBank/DDBJ databases">
        <title>Genome-Resolved Metagenomics of a Microbial Community Performing Photosynthetic Biological Nutrient Removal.</title>
        <authorList>
            <person name="Mcdaniel E.A."/>
        </authorList>
    </citation>
    <scope>NUCLEOTIDE SEQUENCE</scope>
    <source>
        <strain evidence="1">UWPOB_OBS1</strain>
    </source>
</reference>
<sequence length="232" mass="26736">MKGGSVALCGHEINEDEYDKKTKQRLFEFCVPNKKVAAEIRDKWSNDRRAMPKSGLIFLDGSILTVYIRAKTLPLDNLLKPIKHHVAINGEKGQIGFFEQYSYCFYPNSKAADKIGYFRYDFHADSMGDGGLGAHAYFHFHRRLDESFRHATGPVLDVGEVVSGIENVLSSKERLNRLKKTFNKGNFEELLMDLTVEGVEDFRKKYFAQTKGQWNSFRHKATYEAFEEKYLL</sequence>
<comment type="caution">
    <text evidence="1">The sequence shown here is derived from an EMBL/GenBank/DDBJ whole genome shotgun (WGS) entry which is preliminary data.</text>
</comment>
<organism evidence="1 2">
    <name type="scientific">Candidatus Obscuribacter phosphatis</name>
    <dbReference type="NCBI Taxonomy" id="1906157"/>
    <lineage>
        <taxon>Bacteria</taxon>
        <taxon>Bacillati</taxon>
        <taxon>Candidatus Melainabacteria</taxon>
        <taxon>Candidatus Obscuribacterales</taxon>
        <taxon>Candidatus Obscuribacteraceae</taxon>
        <taxon>Candidatus Obscuribacter</taxon>
    </lineage>
</organism>
<name>A0A8J7PCT5_9BACT</name>
<protein>
    <submittedName>
        <fullName evidence="1">Uncharacterized protein</fullName>
    </submittedName>
</protein>
<evidence type="ECO:0000313" key="1">
    <source>
        <dbReference type="EMBL" id="MBN8660701.1"/>
    </source>
</evidence>
<accession>A0A8J7PCT5</accession>
<proteinExistence type="predicted"/>
<dbReference type="Proteomes" id="UP000664277">
    <property type="component" value="Unassembled WGS sequence"/>
</dbReference>
<dbReference type="AlphaFoldDB" id="A0A8J7PCT5"/>
<gene>
    <name evidence="1" type="ORF">J0M35_10080</name>
</gene>
<dbReference type="EMBL" id="JAFLCK010000012">
    <property type="protein sequence ID" value="MBN8660701.1"/>
    <property type="molecule type" value="Genomic_DNA"/>
</dbReference>
<evidence type="ECO:0000313" key="2">
    <source>
        <dbReference type="Proteomes" id="UP000664277"/>
    </source>
</evidence>